<dbReference type="EMBL" id="JAOQJZ010000010">
    <property type="protein sequence ID" value="MCU6706293.1"/>
    <property type="molecule type" value="Genomic_DNA"/>
</dbReference>
<keyword evidence="1" id="KW-1133">Transmembrane helix</keyword>
<accession>A0AAE3ILV0</accession>
<gene>
    <name evidence="2" type="ORF">OCV57_10220</name>
</gene>
<sequence length="426" mass="47096">MEYLLFEILYRGLNYEKMRITKHIKSKQIIELRKHMPLLKMVLHLVNAIYYKLGNDYCKAIKNNITSIIKIDPEYAVKYYHPLFINDNADLKSLKSKVLSIDESICDVDDVISSIKSSTQTQEDKIESLKSLKENISEYISDVVTIDQNAADAINKSKNDFYEKYEYLKPDIEKSWLEEKWDSACEWCKEHWKEIVAIVVTIVIAVGIICISVATFGGAAVALAALVGGILSTVGQLASNIVTYAITGKWQGSILDYLGAFIGGAVGGILMINPAGTSCSALIGSIFGKAGVALAVDAFVSTSLTENFKNIFGIENKSFTEISLDICGSVVFAFILGKVFEGPTKAITQKMANKFSGIQAFERLVGTHSYSADFARQITRAANKQVPFKFDIFSRYFKTLRNGLVGGYIEGFFENIGQGGIDAIKD</sequence>
<feature type="transmembrane region" description="Helical" evidence="1">
    <location>
        <begin position="195"/>
        <end position="214"/>
    </location>
</feature>
<dbReference type="AlphaFoldDB" id="A0AAE3ILV0"/>
<evidence type="ECO:0000313" key="2">
    <source>
        <dbReference type="EMBL" id="MCU6706293.1"/>
    </source>
</evidence>
<keyword evidence="1" id="KW-0812">Transmembrane</keyword>
<feature type="transmembrane region" description="Helical" evidence="1">
    <location>
        <begin position="220"/>
        <end position="242"/>
    </location>
</feature>
<dbReference type="Proteomes" id="UP001208131">
    <property type="component" value="Unassembled WGS sequence"/>
</dbReference>
<dbReference type="RefSeq" id="WP_267301443.1">
    <property type="nucleotide sequence ID" value="NZ_JAOQJZ010000010.1"/>
</dbReference>
<feature type="transmembrane region" description="Helical" evidence="1">
    <location>
        <begin position="254"/>
        <end position="272"/>
    </location>
</feature>
<evidence type="ECO:0000313" key="3">
    <source>
        <dbReference type="Proteomes" id="UP001208131"/>
    </source>
</evidence>
<name>A0AAE3ILV0_9FIRM</name>
<protein>
    <submittedName>
        <fullName evidence="2">Uncharacterized protein</fullName>
    </submittedName>
</protein>
<organism evidence="2 3">
    <name type="scientific">Hominimerdicola aceti</name>
    <dbReference type="NCBI Taxonomy" id="2981726"/>
    <lineage>
        <taxon>Bacteria</taxon>
        <taxon>Bacillati</taxon>
        <taxon>Bacillota</taxon>
        <taxon>Clostridia</taxon>
        <taxon>Eubacteriales</taxon>
        <taxon>Oscillospiraceae</taxon>
        <taxon>Hominimerdicola</taxon>
    </lineage>
</organism>
<evidence type="ECO:0000256" key="1">
    <source>
        <dbReference type="SAM" id="Phobius"/>
    </source>
</evidence>
<keyword evidence="1" id="KW-0472">Membrane</keyword>
<comment type="caution">
    <text evidence="2">The sequence shown here is derived from an EMBL/GenBank/DDBJ whole genome shotgun (WGS) entry which is preliminary data.</text>
</comment>
<keyword evidence="3" id="KW-1185">Reference proteome</keyword>
<proteinExistence type="predicted"/>
<reference evidence="2 3" key="1">
    <citation type="journal article" date="2021" name="ISME Commun">
        <title>Automated analysis of genomic sequences facilitates high-throughput and comprehensive description of bacteria.</title>
        <authorList>
            <person name="Hitch T.C.A."/>
        </authorList>
    </citation>
    <scope>NUCLEOTIDE SEQUENCE [LARGE SCALE GENOMIC DNA]</scope>
    <source>
        <strain evidence="2 3">Sanger_31</strain>
    </source>
</reference>